<evidence type="ECO:0000256" key="7">
    <source>
        <dbReference type="SAM" id="Phobius"/>
    </source>
</evidence>
<comment type="caution">
    <text evidence="9">The sequence shown here is derived from an EMBL/GenBank/DDBJ whole genome shotgun (WGS) entry which is preliminary data.</text>
</comment>
<feature type="transmembrane region" description="Helical" evidence="7">
    <location>
        <begin position="254"/>
        <end position="274"/>
    </location>
</feature>
<gene>
    <name evidence="9" type="ORF">LCR_08880</name>
</gene>
<proteinExistence type="predicted"/>
<dbReference type="OrthoDB" id="9812221at2"/>
<dbReference type="PANTHER" id="PTHR23501:SF197">
    <property type="entry name" value="COMD"/>
    <property type="match status" value="1"/>
</dbReference>
<dbReference type="PANTHER" id="PTHR23501">
    <property type="entry name" value="MAJOR FACILITATOR SUPERFAMILY"/>
    <property type="match status" value="1"/>
</dbReference>
<evidence type="ECO:0000259" key="8">
    <source>
        <dbReference type="PROSITE" id="PS50850"/>
    </source>
</evidence>
<dbReference type="RefSeq" id="WP_061475602.1">
    <property type="nucleotide sequence ID" value="NZ_JAAKWT010000009.1"/>
</dbReference>
<feature type="transmembrane region" description="Helical" evidence="7">
    <location>
        <begin position="384"/>
        <end position="402"/>
    </location>
</feature>
<feature type="transmembrane region" description="Helical" evidence="7">
    <location>
        <begin position="129"/>
        <end position="151"/>
    </location>
</feature>
<dbReference type="EMBL" id="JMGO02000002">
    <property type="protein sequence ID" value="KXU81789.1"/>
    <property type="molecule type" value="Genomic_DNA"/>
</dbReference>
<dbReference type="Gene3D" id="1.20.1720.10">
    <property type="entry name" value="Multidrug resistance protein D"/>
    <property type="match status" value="1"/>
</dbReference>
<dbReference type="PROSITE" id="PS50850">
    <property type="entry name" value="MFS"/>
    <property type="match status" value="1"/>
</dbReference>
<feature type="transmembrane region" description="Helical" evidence="7">
    <location>
        <begin position="195"/>
        <end position="211"/>
    </location>
</feature>
<dbReference type="AlphaFoldDB" id="A0A175VMV9"/>
<dbReference type="GO" id="GO:0022857">
    <property type="term" value="F:transmembrane transporter activity"/>
    <property type="evidence" value="ECO:0007669"/>
    <property type="project" value="InterPro"/>
</dbReference>
<feature type="transmembrane region" description="Helical" evidence="7">
    <location>
        <begin position="343"/>
        <end position="363"/>
    </location>
</feature>
<protein>
    <submittedName>
        <fullName evidence="9">MFS transporter</fullName>
    </submittedName>
</protein>
<feature type="domain" description="Major facilitator superfamily (MFS) profile" evidence="8">
    <location>
        <begin position="6"/>
        <end position="448"/>
    </location>
</feature>
<dbReference type="InterPro" id="IPR020846">
    <property type="entry name" value="MFS_dom"/>
</dbReference>
<reference evidence="9 10" key="1">
    <citation type="submission" date="2016-02" db="EMBL/GenBank/DDBJ databases">
        <title>Draft genome sequence of Aeromonas trota strain 1999lcr isolated from cerebrospinal fluid (CSF).</title>
        <authorList>
            <person name="Dallagassa C.B."/>
            <person name="Prediger K.C."/>
            <person name="Weiss V.A."/>
            <person name="Assis F.E."/>
            <person name="Baura V."/>
            <person name="Cruz L.M."/>
            <person name="Souza E.M."/>
            <person name="Pedrosa F.O."/>
            <person name="Fadel-Picheth C.M."/>
        </authorList>
    </citation>
    <scope>NUCLEOTIDE SEQUENCE [LARGE SCALE GENOMIC DNA]</scope>
    <source>
        <strain evidence="9 10">1999lcr</strain>
    </source>
</reference>
<sequence length="454" mass="48332">MSPKTIFSSVALVIALGSLEKSIVTTPLPMIGAELNAGAALTWVVTAYLLAATAVLPLYGKLSDQFGRVRMLNIGIGLFLTGSVACALAQDLPTLLAARVLQGMGGGGLIALAFTVIADTIPPREVGKYQGYISMVYAVSSIAGPLLGGYFTEQLSWRWIFWINLPLGALALWLINRNLKQLNVRRHSRFDWKGAGLLITVTTLTLLLLSPETALPAIWLAAVLVLALLLLILIERRAHDPILPAHLARLPGYLVSVLLAMLSQLLMFAMLVYLPLQMQWQKGMSASESGVSLVIFMVCITVGAFVGGKLISHTGRYKRFVVVGFALAALALWQIHFDAWVRLALGFAGLGLGLVLPALSVVVQNALPREDRGIGMSLFNFGRELGGAVGVAICAVLFHSALPTGTSHNLASLSPTVLAPGFSTTYIGMALIASAALLITLLALKRHELAGMHA</sequence>
<name>A0A175VMV9_AEREN</name>
<evidence type="ECO:0000256" key="1">
    <source>
        <dbReference type="ARBA" id="ARBA00004651"/>
    </source>
</evidence>
<dbReference type="Gene3D" id="1.20.1250.20">
    <property type="entry name" value="MFS general substrate transporter like domains"/>
    <property type="match status" value="1"/>
</dbReference>
<keyword evidence="6 7" id="KW-0472">Membrane</keyword>
<organism evidence="9 10">
    <name type="scientific">Aeromonas enteropelogenes</name>
    <name type="common">Aeromonas trota</name>
    <dbReference type="NCBI Taxonomy" id="29489"/>
    <lineage>
        <taxon>Bacteria</taxon>
        <taxon>Pseudomonadati</taxon>
        <taxon>Pseudomonadota</taxon>
        <taxon>Gammaproteobacteria</taxon>
        <taxon>Aeromonadales</taxon>
        <taxon>Aeromonadaceae</taxon>
        <taxon>Aeromonas</taxon>
    </lineage>
</organism>
<feature type="transmembrane region" description="Helical" evidence="7">
    <location>
        <begin position="71"/>
        <end position="90"/>
    </location>
</feature>
<keyword evidence="2" id="KW-0813">Transport</keyword>
<dbReference type="CDD" id="cd17502">
    <property type="entry name" value="MFS_Azr1_MDR_like"/>
    <property type="match status" value="1"/>
</dbReference>
<feature type="transmembrane region" description="Helical" evidence="7">
    <location>
        <begin position="157"/>
        <end position="175"/>
    </location>
</feature>
<dbReference type="InterPro" id="IPR011701">
    <property type="entry name" value="MFS"/>
</dbReference>
<dbReference type="STRING" id="29489.VL01_10405"/>
<feature type="transmembrane region" description="Helical" evidence="7">
    <location>
        <begin position="289"/>
        <end position="308"/>
    </location>
</feature>
<dbReference type="Pfam" id="PF07690">
    <property type="entry name" value="MFS_1"/>
    <property type="match status" value="1"/>
</dbReference>
<evidence type="ECO:0000313" key="10">
    <source>
        <dbReference type="Proteomes" id="UP000078435"/>
    </source>
</evidence>
<feature type="transmembrane region" description="Helical" evidence="7">
    <location>
        <begin position="422"/>
        <end position="444"/>
    </location>
</feature>
<dbReference type="InterPro" id="IPR036259">
    <property type="entry name" value="MFS_trans_sf"/>
</dbReference>
<dbReference type="GO" id="GO:0005886">
    <property type="term" value="C:plasma membrane"/>
    <property type="evidence" value="ECO:0007669"/>
    <property type="project" value="UniProtKB-SubCell"/>
</dbReference>
<evidence type="ECO:0000313" key="9">
    <source>
        <dbReference type="EMBL" id="KXU81789.1"/>
    </source>
</evidence>
<feature type="transmembrane region" description="Helical" evidence="7">
    <location>
        <begin position="320"/>
        <end position="337"/>
    </location>
</feature>
<evidence type="ECO:0000256" key="3">
    <source>
        <dbReference type="ARBA" id="ARBA00022475"/>
    </source>
</evidence>
<dbReference type="SUPFAM" id="SSF103473">
    <property type="entry name" value="MFS general substrate transporter"/>
    <property type="match status" value="1"/>
</dbReference>
<comment type="subcellular location">
    <subcellularLocation>
        <location evidence="1">Cell membrane</location>
        <topology evidence="1">Multi-pass membrane protein</topology>
    </subcellularLocation>
</comment>
<keyword evidence="3" id="KW-1003">Cell membrane</keyword>
<evidence type="ECO:0000256" key="2">
    <source>
        <dbReference type="ARBA" id="ARBA00022448"/>
    </source>
</evidence>
<dbReference type="Proteomes" id="UP000078435">
    <property type="component" value="Unassembled WGS sequence"/>
</dbReference>
<feature type="transmembrane region" description="Helical" evidence="7">
    <location>
        <begin position="217"/>
        <end position="234"/>
    </location>
</feature>
<accession>A0A175VMV9</accession>
<feature type="transmembrane region" description="Helical" evidence="7">
    <location>
        <begin position="37"/>
        <end position="59"/>
    </location>
</feature>
<evidence type="ECO:0000256" key="6">
    <source>
        <dbReference type="ARBA" id="ARBA00023136"/>
    </source>
</evidence>
<feature type="transmembrane region" description="Helical" evidence="7">
    <location>
        <begin position="96"/>
        <end position="117"/>
    </location>
</feature>
<evidence type="ECO:0000256" key="4">
    <source>
        <dbReference type="ARBA" id="ARBA00022692"/>
    </source>
</evidence>
<keyword evidence="5 7" id="KW-1133">Transmembrane helix</keyword>
<dbReference type="FunFam" id="1.20.1720.10:FF:000004">
    <property type="entry name" value="EmrB/QacA family drug resistance transporter"/>
    <property type="match status" value="1"/>
</dbReference>
<keyword evidence="4 7" id="KW-0812">Transmembrane</keyword>
<evidence type="ECO:0000256" key="5">
    <source>
        <dbReference type="ARBA" id="ARBA00022989"/>
    </source>
</evidence>